<organism evidence="1 2">
    <name type="scientific">Lacimonas salitolerans</name>
    <dbReference type="NCBI Taxonomy" id="1323750"/>
    <lineage>
        <taxon>Bacteria</taxon>
        <taxon>Pseudomonadati</taxon>
        <taxon>Pseudomonadota</taxon>
        <taxon>Alphaproteobacteria</taxon>
        <taxon>Rhodobacterales</taxon>
        <taxon>Paracoccaceae</taxon>
        <taxon>Lacimonas</taxon>
    </lineage>
</organism>
<evidence type="ECO:0000313" key="2">
    <source>
        <dbReference type="Proteomes" id="UP001597186"/>
    </source>
</evidence>
<proteinExistence type="predicted"/>
<name>A0ABW4EGM2_9RHOB</name>
<sequence length="68" mass="7561">MGTAPDYPSFDDIIGAPQDRIADMILELQTKRQFSTLVHDLNTHLLSGAPAQRDRARRALHSLGFVLT</sequence>
<protein>
    <submittedName>
        <fullName evidence="1">Uncharacterized protein</fullName>
    </submittedName>
</protein>
<reference evidence="2" key="1">
    <citation type="journal article" date="2019" name="Int. J. Syst. Evol. Microbiol.">
        <title>The Global Catalogue of Microorganisms (GCM) 10K type strain sequencing project: providing services to taxonomists for standard genome sequencing and annotation.</title>
        <authorList>
            <consortium name="The Broad Institute Genomics Platform"/>
            <consortium name="The Broad Institute Genome Sequencing Center for Infectious Disease"/>
            <person name="Wu L."/>
            <person name="Ma J."/>
        </authorList>
    </citation>
    <scope>NUCLEOTIDE SEQUENCE [LARGE SCALE GENOMIC DNA]</scope>
    <source>
        <strain evidence="2">CGMCC 1.12477</strain>
    </source>
</reference>
<evidence type="ECO:0000313" key="1">
    <source>
        <dbReference type="EMBL" id="MFD1509691.1"/>
    </source>
</evidence>
<gene>
    <name evidence="1" type="ORF">ACFTOW_09775</name>
</gene>
<dbReference type="EMBL" id="JBHUDD010000053">
    <property type="protein sequence ID" value="MFD1509691.1"/>
    <property type="molecule type" value="Genomic_DNA"/>
</dbReference>
<dbReference type="RefSeq" id="WP_379915102.1">
    <property type="nucleotide sequence ID" value="NZ_JBHUDD010000053.1"/>
</dbReference>
<dbReference type="Proteomes" id="UP001597186">
    <property type="component" value="Unassembled WGS sequence"/>
</dbReference>
<keyword evidence="2" id="KW-1185">Reference proteome</keyword>
<accession>A0ABW4EGM2</accession>
<comment type="caution">
    <text evidence="1">The sequence shown here is derived from an EMBL/GenBank/DDBJ whole genome shotgun (WGS) entry which is preliminary data.</text>
</comment>